<dbReference type="AlphaFoldDB" id="A0A1I4XKM1"/>
<dbReference type="InterPro" id="IPR003833">
    <property type="entry name" value="CT_C_D"/>
</dbReference>
<dbReference type="Pfam" id="PF02682">
    <property type="entry name" value="CT_C_D"/>
    <property type="match status" value="1"/>
</dbReference>
<dbReference type="PANTHER" id="PTHR34698">
    <property type="entry name" value="5-OXOPROLINASE SUBUNIT B"/>
    <property type="match status" value="1"/>
</dbReference>
<name>A0A1I4XKM1_9GAMM</name>
<evidence type="ECO:0000313" key="5">
    <source>
        <dbReference type="EMBL" id="SFN25809.1"/>
    </source>
</evidence>
<keyword evidence="3" id="KW-0067">ATP-binding</keyword>
<evidence type="ECO:0000259" key="4">
    <source>
        <dbReference type="SMART" id="SM00796"/>
    </source>
</evidence>
<gene>
    <name evidence="5" type="ORF">SAMN05216289_11054</name>
</gene>
<dbReference type="EMBL" id="FOVF01000010">
    <property type="protein sequence ID" value="SFN25809.1"/>
    <property type="molecule type" value="Genomic_DNA"/>
</dbReference>
<keyword evidence="6" id="KW-1185">Reference proteome</keyword>
<evidence type="ECO:0000313" key="6">
    <source>
        <dbReference type="Proteomes" id="UP000198575"/>
    </source>
</evidence>
<dbReference type="NCBIfam" id="TIGR00370">
    <property type="entry name" value="5-oxoprolinase subunit PxpB"/>
    <property type="match status" value="1"/>
</dbReference>
<evidence type="ECO:0000256" key="3">
    <source>
        <dbReference type="ARBA" id="ARBA00022840"/>
    </source>
</evidence>
<dbReference type="Gene3D" id="3.30.1360.40">
    <property type="match status" value="1"/>
</dbReference>
<feature type="domain" description="Carboxyltransferase" evidence="4">
    <location>
        <begin position="5"/>
        <end position="212"/>
    </location>
</feature>
<dbReference type="InterPro" id="IPR029000">
    <property type="entry name" value="Cyclophilin-like_dom_sf"/>
</dbReference>
<evidence type="ECO:0000256" key="1">
    <source>
        <dbReference type="ARBA" id="ARBA00022741"/>
    </source>
</evidence>
<protein>
    <submittedName>
        <fullName evidence="5">Inhibitor of KinA</fullName>
    </submittedName>
</protein>
<dbReference type="Gene3D" id="2.40.100.10">
    <property type="entry name" value="Cyclophilin-like"/>
    <property type="match status" value="1"/>
</dbReference>
<evidence type="ECO:0000256" key="2">
    <source>
        <dbReference type="ARBA" id="ARBA00022801"/>
    </source>
</evidence>
<dbReference type="Proteomes" id="UP000198575">
    <property type="component" value="Unassembled WGS sequence"/>
</dbReference>
<sequence length="231" mass="24602">MSTGFAIEDLGENALLLRFGNTLDPDLNARVHALAGELGHDRPGWLLDIVPAFATLALCIDLEALAGESEPLEAVRRWLAARAAGEIRSPKEAPGRHHVIPVRYGGSDGPDLEAVARHAGIDTDEVIRRHTEATYRVAMLGFAAGFPYLIGMDRQLAMPRRATPRTDVTAGSVGIGGAQTGIYPRRGPGGWQIIGRTGVDLFDAARDPPALLGPGDTVSFISDTAKTEPPR</sequence>
<dbReference type="InterPro" id="IPR010016">
    <property type="entry name" value="PxpB"/>
</dbReference>
<proteinExistence type="predicted"/>
<dbReference type="RefSeq" id="WP_175497986.1">
    <property type="nucleotide sequence ID" value="NZ_FOVF01000010.1"/>
</dbReference>
<organism evidence="5 6">
    <name type="scientific">Dokdonella immobilis</name>
    <dbReference type="NCBI Taxonomy" id="578942"/>
    <lineage>
        <taxon>Bacteria</taxon>
        <taxon>Pseudomonadati</taxon>
        <taxon>Pseudomonadota</taxon>
        <taxon>Gammaproteobacteria</taxon>
        <taxon>Lysobacterales</taxon>
        <taxon>Rhodanobacteraceae</taxon>
        <taxon>Dokdonella</taxon>
    </lineage>
</organism>
<reference evidence="5 6" key="1">
    <citation type="submission" date="2016-10" db="EMBL/GenBank/DDBJ databases">
        <authorList>
            <person name="de Groot N.N."/>
        </authorList>
    </citation>
    <scope>NUCLEOTIDE SEQUENCE [LARGE SCALE GENOMIC DNA]</scope>
    <source>
        <strain evidence="5 6">CGMCC 1.7659</strain>
    </source>
</reference>
<keyword evidence="2" id="KW-0378">Hydrolase</keyword>
<keyword evidence="1" id="KW-0547">Nucleotide-binding</keyword>
<accession>A0A1I4XKM1</accession>
<dbReference type="SMART" id="SM00796">
    <property type="entry name" value="AHS1"/>
    <property type="match status" value="1"/>
</dbReference>
<dbReference type="SUPFAM" id="SSF50891">
    <property type="entry name" value="Cyclophilin-like"/>
    <property type="match status" value="1"/>
</dbReference>
<dbReference type="PANTHER" id="PTHR34698:SF2">
    <property type="entry name" value="5-OXOPROLINASE SUBUNIT B"/>
    <property type="match status" value="1"/>
</dbReference>
<dbReference type="GO" id="GO:0016787">
    <property type="term" value="F:hydrolase activity"/>
    <property type="evidence" value="ECO:0007669"/>
    <property type="project" value="UniProtKB-KW"/>
</dbReference>
<dbReference type="GO" id="GO:0005524">
    <property type="term" value="F:ATP binding"/>
    <property type="evidence" value="ECO:0007669"/>
    <property type="project" value="UniProtKB-KW"/>
</dbReference>
<dbReference type="SUPFAM" id="SSF160467">
    <property type="entry name" value="PH0987 N-terminal domain-like"/>
    <property type="match status" value="1"/>
</dbReference>
<dbReference type="STRING" id="578942.SAMN05216289_11054"/>